<dbReference type="Proteomes" id="UP001457282">
    <property type="component" value="Unassembled WGS sequence"/>
</dbReference>
<gene>
    <name evidence="2" type="ORF">M0R45_028705</name>
</gene>
<protein>
    <submittedName>
        <fullName evidence="2">Uncharacterized protein</fullName>
    </submittedName>
</protein>
<comment type="caution">
    <text evidence="2">The sequence shown here is derived from an EMBL/GenBank/DDBJ whole genome shotgun (WGS) entry which is preliminary data.</text>
</comment>
<dbReference type="AlphaFoldDB" id="A0AAW1WA49"/>
<reference evidence="2 3" key="1">
    <citation type="journal article" date="2023" name="G3 (Bethesda)">
        <title>A chromosome-length genome assembly and annotation of blackberry (Rubus argutus, cv. 'Hillquist').</title>
        <authorList>
            <person name="Bruna T."/>
            <person name="Aryal R."/>
            <person name="Dudchenko O."/>
            <person name="Sargent D.J."/>
            <person name="Mead D."/>
            <person name="Buti M."/>
            <person name="Cavallini A."/>
            <person name="Hytonen T."/>
            <person name="Andres J."/>
            <person name="Pham M."/>
            <person name="Weisz D."/>
            <person name="Mascagni F."/>
            <person name="Usai G."/>
            <person name="Natali L."/>
            <person name="Bassil N."/>
            <person name="Fernandez G.E."/>
            <person name="Lomsadze A."/>
            <person name="Armour M."/>
            <person name="Olukolu B."/>
            <person name="Poorten T."/>
            <person name="Britton C."/>
            <person name="Davik J."/>
            <person name="Ashrafi H."/>
            <person name="Aiden E.L."/>
            <person name="Borodovsky M."/>
            <person name="Worthington M."/>
        </authorList>
    </citation>
    <scope>NUCLEOTIDE SEQUENCE [LARGE SCALE GENOMIC DNA]</scope>
    <source>
        <strain evidence="2">PI 553951</strain>
    </source>
</reference>
<feature type="compositionally biased region" description="Low complexity" evidence="1">
    <location>
        <begin position="15"/>
        <end position="36"/>
    </location>
</feature>
<evidence type="ECO:0000313" key="2">
    <source>
        <dbReference type="EMBL" id="KAK9920145.1"/>
    </source>
</evidence>
<accession>A0AAW1WA49</accession>
<dbReference type="EMBL" id="JBEDUW010000006">
    <property type="protein sequence ID" value="KAK9920145.1"/>
    <property type="molecule type" value="Genomic_DNA"/>
</dbReference>
<feature type="region of interest" description="Disordered" evidence="1">
    <location>
        <begin position="1"/>
        <end position="74"/>
    </location>
</feature>
<feature type="compositionally biased region" description="Low complexity" evidence="1">
    <location>
        <begin position="58"/>
        <end position="72"/>
    </location>
</feature>
<evidence type="ECO:0000313" key="3">
    <source>
        <dbReference type="Proteomes" id="UP001457282"/>
    </source>
</evidence>
<sequence length="112" mass="11972">MAACALLGDSGDHVSGNGSNNNSQSPSLNSNSQGSSVEQNAARSKMVRKRMASEIEVNNSLRSNNNNNGGDNYMRISRNRSVVLNPNPTHDGSNKLVSNYSTTILNLPLPQI</sequence>
<organism evidence="2 3">
    <name type="scientific">Rubus argutus</name>
    <name type="common">Southern blackberry</name>
    <dbReference type="NCBI Taxonomy" id="59490"/>
    <lineage>
        <taxon>Eukaryota</taxon>
        <taxon>Viridiplantae</taxon>
        <taxon>Streptophyta</taxon>
        <taxon>Embryophyta</taxon>
        <taxon>Tracheophyta</taxon>
        <taxon>Spermatophyta</taxon>
        <taxon>Magnoliopsida</taxon>
        <taxon>eudicotyledons</taxon>
        <taxon>Gunneridae</taxon>
        <taxon>Pentapetalae</taxon>
        <taxon>rosids</taxon>
        <taxon>fabids</taxon>
        <taxon>Rosales</taxon>
        <taxon>Rosaceae</taxon>
        <taxon>Rosoideae</taxon>
        <taxon>Rosoideae incertae sedis</taxon>
        <taxon>Rubus</taxon>
    </lineage>
</organism>
<keyword evidence="3" id="KW-1185">Reference proteome</keyword>
<name>A0AAW1WA49_RUBAR</name>
<evidence type="ECO:0000256" key="1">
    <source>
        <dbReference type="SAM" id="MobiDB-lite"/>
    </source>
</evidence>
<proteinExistence type="predicted"/>